<dbReference type="Gramene" id="OE9A100747T1">
    <property type="protein sequence ID" value="OE9A100747C1"/>
    <property type="gene ID" value="OE9A100747"/>
</dbReference>
<dbReference type="SUPFAM" id="SSF54768">
    <property type="entry name" value="dsRNA-binding domain-like"/>
    <property type="match status" value="1"/>
</dbReference>
<dbReference type="SMART" id="SM00358">
    <property type="entry name" value="DSRM"/>
    <property type="match status" value="1"/>
</dbReference>
<keyword evidence="2" id="KW-0694">RNA-binding</keyword>
<evidence type="ECO:0000313" key="5">
    <source>
        <dbReference type="Proteomes" id="UP000594638"/>
    </source>
</evidence>
<dbReference type="AlphaFoldDB" id="A0A8S0R3A9"/>
<protein>
    <recommendedName>
        <fullName evidence="3">DRBM domain-containing protein</fullName>
    </recommendedName>
</protein>
<organism evidence="4 5">
    <name type="scientific">Olea europaea subsp. europaea</name>
    <dbReference type="NCBI Taxonomy" id="158383"/>
    <lineage>
        <taxon>Eukaryota</taxon>
        <taxon>Viridiplantae</taxon>
        <taxon>Streptophyta</taxon>
        <taxon>Embryophyta</taxon>
        <taxon>Tracheophyta</taxon>
        <taxon>Spermatophyta</taxon>
        <taxon>Magnoliopsida</taxon>
        <taxon>eudicotyledons</taxon>
        <taxon>Gunneridae</taxon>
        <taxon>Pentapetalae</taxon>
        <taxon>asterids</taxon>
        <taxon>lamiids</taxon>
        <taxon>Lamiales</taxon>
        <taxon>Oleaceae</taxon>
        <taxon>Oleeae</taxon>
        <taxon>Olea</taxon>
    </lineage>
</organism>
<keyword evidence="1" id="KW-0677">Repeat</keyword>
<gene>
    <name evidence="4" type="ORF">OLEA9_A100747</name>
</gene>
<comment type="caution">
    <text evidence="4">The sequence shown here is derived from an EMBL/GenBank/DDBJ whole genome shotgun (WGS) entry which is preliminary data.</text>
</comment>
<dbReference type="EMBL" id="CACTIH010002089">
    <property type="protein sequence ID" value="CAA2973183.1"/>
    <property type="molecule type" value="Genomic_DNA"/>
</dbReference>
<dbReference type="Pfam" id="PF00035">
    <property type="entry name" value="dsrm"/>
    <property type="match status" value="1"/>
</dbReference>
<feature type="domain" description="DRBM" evidence="3">
    <location>
        <begin position="119"/>
        <end position="184"/>
    </location>
</feature>
<name>A0A8S0R3A9_OLEEU</name>
<dbReference type="GO" id="GO:0003723">
    <property type="term" value="F:RNA binding"/>
    <property type="evidence" value="ECO:0007669"/>
    <property type="project" value="UniProtKB-KW"/>
</dbReference>
<evidence type="ECO:0000256" key="2">
    <source>
        <dbReference type="ARBA" id="ARBA00022884"/>
    </source>
</evidence>
<proteinExistence type="predicted"/>
<evidence type="ECO:0000256" key="1">
    <source>
        <dbReference type="ARBA" id="ARBA00022737"/>
    </source>
</evidence>
<dbReference type="PANTHER" id="PTHR46031">
    <property type="match status" value="1"/>
</dbReference>
<dbReference type="InterPro" id="IPR014720">
    <property type="entry name" value="dsRBD_dom"/>
</dbReference>
<keyword evidence="5" id="KW-1185">Reference proteome</keyword>
<evidence type="ECO:0000259" key="3">
    <source>
        <dbReference type="SMART" id="SM00358"/>
    </source>
</evidence>
<accession>A0A8S0R3A9</accession>
<evidence type="ECO:0000313" key="4">
    <source>
        <dbReference type="EMBL" id="CAA2973183.1"/>
    </source>
</evidence>
<dbReference type="Gene3D" id="3.30.160.20">
    <property type="match status" value="1"/>
</dbReference>
<dbReference type="OrthoDB" id="5988181at2759"/>
<dbReference type="Proteomes" id="UP000594638">
    <property type="component" value="Unassembled WGS sequence"/>
</dbReference>
<sequence length="185" mass="20543">MVLLLLRSSNVANYSYYCRCQASLWQWDDLTGRVSWFMVGLLRLDQPGHFGGHTYDVIFAFQDEGIYNNVQQEMAQKVGLKFTSYETSPIATGPHKIGFVSIVVVGSDTFQGIEDEGIYKNVLQEMTQRGGLKSLSYETSPAGPHKTGFVSIVVVGSDTFQGIEARTKKQAEANAIKVTYIALTR</sequence>
<reference evidence="4 5" key="1">
    <citation type="submission" date="2019-12" db="EMBL/GenBank/DDBJ databases">
        <authorList>
            <person name="Alioto T."/>
            <person name="Alioto T."/>
            <person name="Gomez Garrido J."/>
        </authorList>
    </citation>
    <scope>NUCLEOTIDE SEQUENCE [LARGE SCALE GENOMIC DNA]</scope>
</reference>
<dbReference type="PANTHER" id="PTHR46031:SF16">
    <property type="entry name" value="DOUBLE-STRANDED RNA-BINDING PROTEIN 4"/>
    <property type="match status" value="1"/>
</dbReference>
<dbReference type="CDD" id="cd00048">
    <property type="entry name" value="DSRM_SF"/>
    <property type="match status" value="1"/>
</dbReference>